<dbReference type="EMBL" id="ML977568">
    <property type="protein sequence ID" value="KAF2004267.1"/>
    <property type="molecule type" value="Genomic_DNA"/>
</dbReference>
<dbReference type="Gene3D" id="3.40.50.720">
    <property type="entry name" value="NAD(P)-binding Rossmann-like Domain"/>
    <property type="match status" value="1"/>
</dbReference>
<dbReference type="OrthoDB" id="10267115at2759"/>
<evidence type="ECO:0000313" key="2">
    <source>
        <dbReference type="EMBL" id="KAF2004267.1"/>
    </source>
</evidence>
<name>A0A6A5WRU6_9PLEO</name>
<dbReference type="Proteomes" id="UP000799779">
    <property type="component" value="Unassembled WGS sequence"/>
</dbReference>
<reference evidence="2" key="1">
    <citation type="journal article" date="2020" name="Stud. Mycol.">
        <title>101 Dothideomycetes genomes: a test case for predicting lifestyles and emergence of pathogens.</title>
        <authorList>
            <person name="Haridas S."/>
            <person name="Albert R."/>
            <person name="Binder M."/>
            <person name="Bloem J."/>
            <person name="Labutti K."/>
            <person name="Salamov A."/>
            <person name="Andreopoulos B."/>
            <person name="Baker S."/>
            <person name="Barry K."/>
            <person name="Bills G."/>
            <person name="Bluhm B."/>
            <person name="Cannon C."/>
            <person name="Castanera R."/>
            <person name="Culley D."/>
            <person name="Daum C."/>
            <person name="Ezra D."/>
            <person name="Gonzalez J."/>
            <person name="Henrissat B."/>
            <person name="Kuo A."/>
            <person name="Liang C."/>
            <person name="Lipzen A."/>
            <person name="Lutzoni F."/>
            <person name="Magnuson J."/>
            <person name="Mondo S."/>
            <person name="Nolan M."/>
            <person name="Ohm R."/>
            <person name="Pangilinan J."/>
            <person name="Park H.-J."/>
            <person name="Ramirez L."/>
            <person name="Alfaro M."/>
            <person name="Sun H."/>
            <person name="Tritt A."/>
            <person name="Yoshinaga Y."/>
            <person name="Zwiers L.-H."/>
            <person name="Turgeon B."/>
            <person name="Goodwin S."/>
            <person name="Spatafora J."/>
            <person name="Crous P."/>
            <person name="Grigoriev I."/>
        </authorList>
    </citation>
    <scope>NUCLEOTIDE SEQUENCE</scope>
    <source>
        <strain evidence="2">CBS 123094</strain>
    </source>
</reference>
<dbReference type="PANTHER" id="PTHR43550">
    <property type="entry name" value="3-KETODIHYDROSPHINGOSINE REDUCTASE"/>
    <property type="match status" value="1"/>
</dbReference>
<dbReference type="GO" id="GO:0047560">
    <property type="term" value="F:3-dehydrosphinganine reductase activity"/>
    <property type="evidence" value="ECO:0007669"/>
    <property type="project" value="TreeGrafter"/>
</dbReference>
<evidence type="ECO:0000256" key="1">
    <source>
        <dbReference type="SAM" id="Phobius"/>
    </source>
</evidence>
<keyword evidence="1" id="KW-0812">Transmembrane</keyword>
<dbReference type="AlphaFoldDB" id="A0A6A5WRU6"/>
<organism evidence="2 3">
    <name type="scientific">Amniculicola lignicola CBS 123094</name>
    <dbReference type="NCBI Taxonomy" id="1392246"/>
    <lineage>
        <taxon>Eukaryota</taxon>
        <taxon>Fungi</taxon>
        <taxon>Dikarya</taxon>
        <taxon>Ascomycota</taxon>
        <taxon>Pezizomycotina</taxon>
        <taxon>Dothideomycetes</taxon>
        <taxon>Pleosporomycetidae</taxon>
        <taxon>Pleosporales</taxon>
        <taxon>Amniculicolaceae</taxon>
        <taxon>Amniculicola</taxon>
    </lineage>
</organism>
<dbReference type="GO" id="GO:0006666">
    <property type="term" value="P:3-keto-sphinganine metabolic process"/>
    <property type="evidence" value="ECO:0007669"/>
    <property type="project" value="TreeGrafter"/>
</dbReference>
<dbReference type="GO" id="GO:0005789">
    <property type="term" value="C:endoplasmic reticulum membrane"/>
    <property type="evidence" value="ECO:0007669"/>
    <property type="project" value="TreeGrafter"/>
</dbReference>
<keyword evidence="1" id="KW-1133">Transmembrane helix</keyword>
<dbReference type="Pfam" id="PF00106">
    <property type="entry name" value="adh_short"/>
    <property type="match status" value="1"/>
</dbReference>
<feature type="transmembrane region" description="Helical" evidence="1">
    <location>
        <begin position="282"/>
        <end position="301"/>
    </location>
</feature>
<keyword evidence="1" id="KW-0472">Membrane</keyword>
<keyword evidence="3" id="KW-1185">Reference proteome</keyword>
<protein>
    <submittedName>
        <fullName evidence="2">Short chain dehydrogenase</fullName>
    </submittedName>
</protein>
<proteinExistence type="predicted"/>
<dbReference type="InterPro" id="IPR036291">
    <property type="entry name" value="NAD(P)-bd_dom_sf"/>
</dbReference>
<evidence type="ECO:0000313" key="3">
    <source>
        <dbReference type="Proteomes" id="UP000799779"/>
    </source>
</evidence>
<dbReference type="SUPFAM" id="SSF51735">
    <property type="entry name" value="NAD(P)-binding Rossmann-fold domains"/>
    <property type="match status" value="1"/>
</dbReference>
<dbReference type="PANTHER" id="PTHR43550:SF3">
    <property type="entry name" value="3-KETODIHYDROSPHINGOSINE REDUCTASE"/>
    <property type="match status" value="1"/>
</dbReference>
<gene>
    <name evidence="2" type="ORF">P154DRAFT_459420</name>
</gene>
<dbReference type="GO" id="GO:0030148">
    <property type="term" value="P:sphingolipid biosynthetic process"/>
    <property type="evidence" value="ECO:0007669"/>
    <property type="project" value="TreeGrafter"/>
</dbReference>
<sequence>MKESEETVFIIGGSAGLGKELAKVLAAQGAHVTIFARDQEKLDVAKDEIVSCQRSDKQIITAVTADMSQVDTVYEVLSAQPRLPDTLYCVAGGTSTELGFLVDLEPQTFERCMNKNFYSSLYPSQSVLRSWINDDKDAATTAEPRLRKIIFVNSSASLVPIPGYIAYSAAKCAQRALADTLRMEATRYSSAVSSYTVQCIFAHNYITATFIEEQRNKPDLTKRLEGTTGNLSEIQKSFPYADKIAPEIIANVAKGDFAVMDNRFEPQFCWATSIASSPKRGWGVWDTLLAMFASIVFPLFVRRGWERECRGDASRNP</sequence>
<dbReference type="InterPro" id="IPR002347">
    <property type="entry name" value="SDR_fam"/>
</dbReference>
<accession>A0A6A5WRU6</accession>